<dbReference type="PANTHER" id="PTHR14969">
    <property type="entry name" value="SPHINGOSINE-1-PHOSPHATE PHOSPHOHYDROLASE"/>
    <property type="match status" value="1"/>
</dbReference>
<evidence type="ECO:0000313" key="4">
    <source>
        <dbReference type="Proteomes" id="UP000671399"/>
    </source>
</evidence>
<name>A0ABS3V8X9_9ACTN</name>
<sequence length="265" mass="27991">MSSSGPRTSVSSSERSWRDRRLDRDHSLGLRLTLASAAAFLLLVPFALLAVLVVGAWSPLHDLDAAVTDALHRFAADHPVWVRAMKAWTHLASPGPLRVAALVVVVWSWRRGARRLALWVVTTMAVGGALGALLKLLVGRDRPELLDPVARAAGFSFPSGHALNATLAAGVLLLVFLPFTRGRPVARVLLWTAAVLLVGVTGLSRVALGVHWASDVLGGCLLGVAVVAATTAALRTWREQAGLPATRATVDGVSPEVADRPGPYA</sequence>
<dbReference type="SMART" id="SM00014">
    <property type="entry name" value="acidPPc"/>
    <property type="match status" value="1"/>
</dbReference>
<evidence type="ECO:0000313" key="3">
    <source>
        <dbReference type="EMBL" id="MBO4162071.1"/>
    </source>
</evidence>
<evidence type="ECO:0000259" key="2">
    <source>
        <dbReference type="SMART" id="SM00014"/>
    </source>
</evidence>
<protein>
    <submittedName>
        <fullName evidence="3">Phosphatase PAP2 family protein</fullName>
    </submittedName>
</protein>
<feature type="transmembrane region" description="Helical" evidence="1">
    <location>
        <begin position="87"/>
        <end position="109"/>
    </location>
</feature>
<comment type="caution">
    <text evidence="3">The sequence shown here is derived from an EMBL/GenBank/DDBJ whole genome shotgun (WGS) entry which is preliminary data.</text>
</comment>
<feature type="transmembrane region" description="Helical" evidence="1">
    <location>
        <begin position="216"/>
        <end position="237"/>
    </location>
</feature>
<dbReference type="InterPro" id="IPR000326">
    <property type="entry name" value="PAP2/HPO"/>
</dbReference>
<organism evidence="3 4">
    <name type="scientific">Micromonospora antibiotica</name>
    <dbReference type="NCBI Taxonomy" id="2807623"/>
    <lineage>
        <taxon>Bacteria</taxon>
        <taxon>Bacillati</taxon>
        <taxon>Actinomycetota</taxon>
        <taxon>Actinomycetes</taxon>
        <taxon>Micromonosporales</taxon>
        <taxon>Micromonosporaceae</taxon>
        <taxon>Micromonospora</taxon>
    </lineage>
</organism>
<keyword evidence="1" id="KW-1133">Transmembrane helix</keyword>
<dbReference type="PANTHER" id="PTHR14969:SF13">
    <property type="entry name" value="AT30094P"/>
    <property type="match status" value="1"/>
</dbReference>
<proteinExistence type="predicted"/>
<dbReference type="InterPro" id="IPR036938">
    <property type="entry name" value="PAP2/HPO_sf"/>
</dbReference>
<dbReference type="RefSeq" id="WP_208567729.1">
    <property type="nucleotide sequence ID" value="NZ_JAGFWR010000007.1"/>
</dbReference>
<feature type="transmembrane region" description="Helical" evidence="1">
    <location>
        <begin position="28"/>
        <end position="57"/>
    </location>
</feature>
<feature type="transmembrane region" description="Helical" evidence="1">
    <location>
        <begin position="158"/>
        <end position="177"/>
    </location>
</feature>
<keyword evidence="4" id="KW-1185">Reference proteome</keyword>
<dbReference type="Gene3D" id="1.20.144.10">
    <property type="entry name" value="Phosphatidic acid phosphatase type 2/haloperoxidase"/>
    <property type="match status" value="2"/>
</dbReference>
<feature type="domain" description="Phosphatidic acid phosphatase type 2/haloperoxidase" evidence="2">
    <location>
        <begin position="113"/>
        <end position="231"/>
    </location>
</feature>
<feature type="transmembrane region" description="Helical" evidence="1">
    <location>
        <begin position="189"/>
        <end position="210"/>
    </location>
</feature>
<accession>A0ABS3V8X9</accession>
<dbReference type="EMBL" id="JAGFWR010000007">
    <property type="protein sequence ID" value="MBO4162071.1"/>
    <property type="molecule type" value="Genomic_DNA"/>
</dbReference>
<reference evidence="3 4" key="1">
    <citation type="submission" date="2021-03" db="EMBL/GenBank/DDBJ databases">
        <authorList>
            <person name="Lee D.-H."/>
        </authorList>
    </citation>
    <scope>NUCLEOTIDE SEQUENCE [LARGE SCALE GENOMIC DNA]</scope>
    <source>
        <strain evidence="3 4">MMS20-R2-23</strain>
    </source>
</reference>
<evidence type="ECO:0000256" key="1">
    <source>
        <dbReference type="SAM" id="Phobius"/>
    </source>
</evidence>
<keyword evidence="1" id="KW-0472">Membrane</keyword>
<dbReference type="Pfam" id="PF01569">
    <property type="entry name" value="PAP2"/>
    <property type="match status" value="1"/>
</dbReference>
<keyword evidence="1" id="KW-0812">Transmembrane</keyword>
<dbReference type="CDD" id="cd03392">
    <property type="entry name" value="PAP2_like_2"/>
    <property type="match status" value="1"/>
</dbReference>
<dbReference type="SUPFAM" id="SSF48317">
    <property type="entry name" value="Acid phosphatase/Vanadium-dependent haloperoxidase"/>
    <property type="match status" value="1"/>
</dbReference>
<feature type="transmembrane region" description="Helical" evidence="1">
    <location>
        <begin position="116"/>
        <end position="138"/>
    </location>
</feature>
<dbReference type="Proteomes" id="UP000671399">
    <property type="component" value="Unassembled WGS sequence"/>
</dbReference>
<gene>
    <name evidence="3" type="ORF">JQN83_14815</name>
</gene>